<dbReference type="AlphaFoldDB" id="A0A6A6TAL2"/>
<evidence type="ECO:0000313" key="2">
    <source>
        <dbReference type="Proteomes" id="UP000799324"/>
    </source>
</evidence>
<dbReference type="EMBL" id="MU004332">
    <property type="protein sequence ID" value="KAF2656810.1"/>
    <property type="molecule type" value="Genomic_DNA"/>
</dbReference>
<accession>A0A6A6TAL2</accession>
<name>A0A6A6TAL2_9PLEO</name>
<dbReference type="Proteomes" id="UP000799324">
    <property type="component" value="Unassembled WGS sequence"/>
</dbReference>
<evidence type="ECO:0000313" key="1">
    <source>
        <dbReference type="EMBL" id="KAF2656810.1"/>
    </source>
</evidence>
<gene>
    <name evidence="1" type="ORF">K491DRAFT_358882</name>
</gene>
<proteinExistence type="predicted"/>
<reference evidence="1" key="1">
    <citation type="journal article" date="2020" name="Stud. Mycol.">
        <title>101 Dothideomycetes genomes: a test case for predicting lifestyles and emergence of pathogens.</title>
        <authorList>
            <person name="Haridas S."/>
            <person name="Albert R."/>
            <person name="Binder M."/>
            <person name="Bloem J."/>
            <person name="Labutti K."/>
            <person name="Salamov A."/>
            <person name="Andreopoulos B."/>
            <person name="Baker S."/>
            <person name="Barry K."/>
            <person name="Bills G."/>
            <person name="Bluhm B."/>
            <person name="Cannon C."/>
            <person name="Castanera R."/>
            <person name="Culley D."/>
            <person name="Daum C."/>
            <person name="Ezra D."/>
            <person name="Gonzalez J."/>
            <person name="Henrissat B."/>
            <person name="Kuo A."/>
            <person name="Liang C."/>
            <person name="Lipzen A."/>
            <person name="Lutzoni F."/>
            <person name="Magnuson J."/>
            <person name="Mondo S."/>
            <person name="Nolan M."/>
            <person name="Ohm R."/>
            <person name="Pangilinan J."/>
            <person name="Park H.-J."/>
            <person name="Ramirez L."/>
            <person name="Alfaro M."/>
            <person name="Sun H."/>
            <person name="Tritt A."/>
            <person name="Yoshinaga Y."/>
            <person name="Zwiers L.-H."/>
            <person name="Turgeon B."/>
            <person name="Goodwin S."/>
            <person name="Spatafora J."/>
            <person name="Crous P."/>
            <person name="Grigoriev I."/>
        </authorList>
    </citation>
    <scope>NUCLEOTIDE SEQUENCE</scope>
    <source>
        <strain evidence="1">CBS 122681</strain>
    </source>
</reference>
<keyword evidence="2" id="KW-1185">Reference proteome</keyword>
<organism evidence="1 2">
    <name type="scientific">Lophiostoma macrostomum CBS 122681</name>
    <dbReference type="NCBI Taxonomy" id="1314788"/>
    <lineage>
        <taxon>Eukaryota</taxon>
        <taxon>Fungi</taxon>
        <taxon>Dikarya</taxon>
        <taxon>Ascomycota</taxon>
        <taxon>Pezizomycotina</taxon>
        <taxon>Dothideomycetes</taxon>
        <taxon>Pleosporomycetidae</taxon>
        <taxon>Pleosporales</taxon>
        <taxon>Lophiostomataceae</taxon>
        <taxon>Lophiostoma</taxon>
    </lineage>
</organism>
<sequence length="59" mass="6854">MTRLICVPRMVIHHVHHVHHVGRIACCAYEHEFGHDSSLVPSSEVLLWNGEHEKIMMSR</sequence>
<protein>
    <submittedName>
        <fullName evidence="1">Uncharacterized protein</fullName>
    </submittedName>
</protein>